<evidence type="ECO:0000313" key="3">
    <source>
        <dbReference type="EMBL" id="RAV99755.1"/>
    </source>
</evidence>
<dbReference type="SUPFAM" id="SSF53756">
    <property type="entry name" value="UDP-Glycosyltransferase/glycogen phosphorylase"/>
    <property type="match status" value="1"/>
</dbReference>
<keyword evidence="1" id="KW-0808">Transferase</keyword>
<dbReference type="GO" id="GO:0009103">
    <property type="term" value="P:lipopolysaccharide biosynthetic process"/>
    <property type="evidence" value="ECO:0007669"/>
    <property type="project" value="TreeGrafter"/>
</dbReference>
<protein>
    <recommendedName>
        <fullName evidence="2">Glycosyl transferase family 1 domain-containing protein</fullName>
    </recommendedName>
</protein>
<dbReference type="OrthoDB" id="9801609at2"/>
<comment type="caution">
    <text evidence="3">The sequence shown here is derived from an EMBL/GenBank/DDBJ whole genome shotgun (WGS) entry which is preliminary data.</text>
</comment>
<dbReference type="AlphaFoldDB" id="A0A364Y1U9"/>
<proteinExistence type="predicted"/>
<dbReference type="Pfam" id="PF00534">
    <property type="entry name" value="Glycos_transf_1"/>
    <property type="match status" value="1"/>
</dbReference>
<dbReference type="PANTHER" id="PTHR46401:SF2">
    <property type="entry name" value="GLYCOSYLTRANSFERASE WBBK-RELATED"/>
    <property type="match status" value="1"/>
</dbReference>
<evidence type="ECO:0000256" key="1">
    <source>
        <dbReference type="ARBA" id="ARBA00022679"/>
    </source>
</evidence>
<name>A0A364Y1U9_9BACT</name>
<evidence type="ECO:0000313" key="4">
    <source>
        <dbReference type="Proteomes" id="UP000251889"/>
    </source>
</evidence>
<evidence type="ECO:0000259" key="2">
    <source>
        <dbReference type="Pfam" id="PF00534"/>
    </source>
</evidence>
<dbReference type="InterPro" id="IPR001296">
    <property type="entry name" value="Glyco_trans_1"/>
</dbReference>
<organism evidence="3 4">
    <name type="scientific">Pseudochryseolinea flava</name>
    <dbReference type="NCBI Taxonomy" id="2059302"/>
    <lineage>
        <taxon>Bacteria</taxon>
        <taxon>Pseudomonadati</taxon>
        <taxon>Bacteroidota</taxon>
        <taxon>Cytophagia</taxon>
        <taxon>Cytophagales</taxon>
        <taxon>Fulvivirgaceae</taxon>
        <taxon>Pseudochryseolinea</taxon>
    </lineage>
</organism>
<dbReference type="Proteomes" id="UP000251889">
    <property type="component" value="Unassembled WGS sequence"/>
</dbReference>
<dbReference type="PANTHER" id="PTHR46401">
    <property type="entry name" value="GLYCOSYLTRANSFERASE WBBK-RELATED"/>
    <property type="match status" value="1"/>
</dbReference>
<feature type="domain" description="Glycosyl transferase family 1" evidence="2">
    <location>
        <begin position="193"/>
        <end position="340"/>
    </location>
</feature>
<dbReference type="RefSeq" id="WP_112748102.1">
    <property type="nucleotide sequence ID" value="NZ_QMFY01000009.1"/>
</dbReference>
<dbReference type="EMBL" id="QMFY01000009">
    <property type="protein sequence ID" value="RAV99755.1"/>
    <property type="molecule type" value="Genomic_DNA"/>
</dbReference>
<accession>A0A364Y1U9</accession>
<keyword evidence="4" id="KW-1185">Reference proteome</keyword>
<dbReference type="GO" id="GO:0016757">
    <property type="term" value="F:glycosyltransferase activity"/>
    <property type="evidence" value="ECO:0007669"/>
    <property type="project" value="InterPro"/>
</dbReference>
<reference evidence="3 4" key="1">
    <citation type="submission" date="2018-06" db="EMBL/GenBank/DDBJ databases">
        <title>Chryseolinea flavus sp. nov., a member of the phylum Bacteroidetes isolated from soil.</title>
        <authorList>
            <person name="Li Y."/>
            <person name="Wang J."/>
        </authorList>
    </citation>
    <scope>NUCLEOTIDE SEQUENCE [LARGE SCALE GENOMIC DNA]</scope>
    <source>
        <strain evidence="3 4">SDU1-6</strain>
    </source>
</reference>
<gene>
    <name evidence="3" type="ORF">DQQ10_17055</name>
</gene>
<sequence length="368" mass="42546">MPALQTKRIVFSGINISKGGPLTVLRFFYDYAARALPDYELIFILQDKNLLPIGRHRVIEIKNGQRSIFHKLYFEYFGFRRLSRELNADLWLSLNDMSPCVSARVQAAYFHNAAPFYKLKWLDLLFPARLVPQKFYYYFIYRINIFNNDFVVVQQQFLKEYVGKSIGFPAERILINRPETVQEKVVRVKQDRHGPVIFFCTTKPEVYKNIHLIADAVGLLKAWGIQNFVVKMTISGDETRYSRYIKKKVENYTEIEFVGSQSYDVLQTMVGASDCVLFPSLLESWGLPLSEAAALGKLIIAADLPYAYETLWGYENVVFVSPYHAEALASEMKKVIENRPVVDVSSELKHFPGNFTVEQLFYKMLSSK</sequence>
<dbReference type="Gene3D" id="3.40.50.2000">
    <property type="entry name" value="Glycogen Phosphorylase B"/>
    <property type="match status" value="1"/>
</dbReference>